<accession>G4ZC52</accession>
<protein>
    <submittedName>
        <fullName evidence="1">Uncharacterized protein</fullName>
    </submittedName>
</protein>
<gene>
    <name evidence="1" type="ORF">PHYSODRAFT_329307</name>
</gene>
<reference evidence="1 2" key="1">
    <citation type="journal article" date="2006" name="Science">
        <title>Phytophthora genome sequences uncover evolutionary origins and mechanisms of pathogenesis.</title>
        <authorList>
            <person name="Tyler B.M."/>
            <person name="Tripathy S."/>
            <person name="Zhang X."/>
            <person name="Dehal P."/>
            <person name="Jiang R.H."/>
            <person name="Aerts A."/>
            <person name="Arredondo F.D."/>
            <person name="Baxter L."/>
            <person name="Bensasson D."/>
            <person name="Beynon J.L."/>
            <person name="Chapman J."/>
            <person name="Damasceno C.M."/>
            <person name="Dorrance A.E."/>
            <person name="Dou D."/>
            <person name="Dickerman A.W."/>
            <person name="Dubchak I.L."/>
            <person name="Garbelotto M."/>
            <person name="Gijzen M."/>
            <person name="Gordon S.G."/>
            <person name="Govers F."/>
            <person name="Grunwald N.J."/>
            <person name="Huang W."/>
            <person name="Ivors K.L."/>
            <person name="Jones R.W."/>
            <person name="Kamoun S."/>
            <person name="Krampis K."/>
            <person name="Lamour K.H."/>
            <person name="Lee M.K."/>
            <person name="McDonald W.H."/>
            <person name="Medina M."/>
            <person name="Meijer H.J."/>
            <person name="Nordberg E.K."/>
            <person name="Maclean D.J."/>
            <person name="Ospina-Giraldo M.D."/>
            <person name="Morris P.F."/>
            <person name="Phuntumart V."/>
            <person name="Putnam N.H."/>
            <person name="Rash S."/>
            <person name="Rose J.K."/>
            <person name="Sakihama Y."/>
            <person name="Salamov A.A."/>
            <person name="Savidor A."/>
            <person name="Scheuring C.F."/>
            <person name="Smith B.M."/>
            <person name="Sobral B.W."/>
            <person name="Terry A."/>
            <person name="Torto-Alalibo T.A."/>
            <person name="Win J."/>
            <person name="Xu Z."/>
            <person name="Zhang H."/>
            <person name="Grigoriev I.V."/>
            <person name="Rokhsar D.S."/>
            <person name="Boore J.L."/>
        </authorList>
    </citation>
    <scope>NUCLEOTIDE SEQUENCE [LARGE SCALE GENOMIC DNA]</scope>
    <source>
        <strain evidence="1 2">P6497</strain>
    </source>
</reference>
<keyword evidence="2" id="KW-1185">Reference proteome</keyword>
<dbReference type="RefSeq" id="XP_009524050.1">
    <property type="nucleotide sequence ID" value="XM_009525755.1"/>
</dbReference>
<proteinExistence type="predicted"/>
<dbReference type="GeneID" id="20645927"/>
<dbReference type="AlphaFoldDB" id="G4ZC52"/>
<dbReference type="InParanoid" id="G4ZC52"/>
<dbReference type="Proteomes" id="UP000002640">
    <property type="component" value="Unassembled WGS sequence"/>
</dbReference>
<evidence type="ECO:0000313" key="2">
    <source>
        <dbReference type="Proteomes" id="UP000002640"/>
    </source>
</evidence>
<sequence>MVVRDIGARHSPACGASLALGKRLLLQLYKLSYSVKLLGSVALLNPLHSYLAFKGLGEKPTQDSGAQGFRHLSALM</sequence>
<evidence type="ECO:0000313" key="1">
    <source>
        <dbReference type="EMBL" id="EGZ21333.1"/>
    </source>
</evidence>
<dbReference type="EMBL" id="JH159153">
    <property type="protein sequence ID" value="EGZ21333.1"/>
    <property type="molecule type" value="Genomic_DNA"/>
</dbReference>
<name>G4ZC52_PHYSP</name>
<dbReference type="KEGG" id="psoj:PHYSODRAFT_329307"/>
<organism evidence="1 2">
    <name type="scientific">Phytophthora sojae (strain P6497)</name>
    <name type="common">Soybean stem and root rot agent</name>
    <name type="synonym">Phytophthora megasperma f. sp. glycines</name>
    <dbReference type="NCBI Taxonomy" id="1094619"/>
    <lineage>
        <taxon>Eukaryota</taxon>
        <taxon>Sar</taxon>
        <taxon>Stramenopiles</taxon>
        <taxon>Oomycota</taxon>
        <taxon>Peronosporomycetes</taxon>
        <taxon>Peronosporales</taxon>
        <taxon>Peronosporaceae</taxon>
        <taxon>Phytophthora</taxon>
    </lineage>
</organism>